<dbReference type="RefSeq" id="WP_011770506.1">
    <property type="nucleotide sequence ID" value="NC_008709.1"/>
</dbReference>
<dbReference type="OrthoDB" id="5566524at2"/>
<reference evidence="2 3" key="1">
    <citation type="submission" date="2007-01" db="EMBL/GenBank/DDBJ databases">
        <title>Complete sequence of Psychromonas ingrahamii 37.</title>
        <authorList>
            <consortium name="US DOE Joint Genome Institute"/>
            <person name="Copeland A."/>
            <person name="Lucas S."/>
            <person name="Lapidus A."/>
            <person name="Barry K."/>
            <person name="Detter J.C."/>
            <person name="Glavina del Rio T."/>
            <person name="Hammon N."/>
            <person name="Israni S."/>
            <person name="Dalin E."/>
            <person name="Tice H."/>
            <person name="Pitluck S."/>
            <person name="Thompson L.S."/>
            <person name="Brettin T."/>
            <person name="Bruce D."/>
            <person name="Han C."/>
            <person name="Tapia R."/>
            <person name="Schmutz J."/>
            <person name="Larimer F."/>
            <person name="Land M."/>
            <person name="Hauser L."/>
            <person name="Kyrpides N."/>
            <person name="Ivanova N."/>
            <person name="Staley J."/>
            <person name="Richardson P."/>
        </authorList>
    </citation>
    <scope>NUCLEOTIDE SEQUENCE [LARGE SCALE GENOMIC DNA]</scope>
    <source>
        <strain evidence="2 3">37</strain>
    </source>
</reference>
<name>A1SWT1_PSYIN</name>
<dbReference type="InterPro" id="IPR021241">
    <property type="entry name" value="CsiV"/>
</dbReference>
<dbReference type="AlphaFoldDB" id="A1SWT1"/>
<dbReference type="Proteomes" id="UP000000639">
    <property type="component" value="Chromosome"/>
</dbReference>
<evidence type="ECO:0000313" key="2">
    <source>
        <dbReference type="EMBL" id="ABM03946.1"/>
    </source>
</evidence>
<dbReference type="STRING" id="357804.Ping_2205"/>
<evidence type="ECO:0000313" key="3">
    <source>
        <dbReference type="Proteomes" id="UP000000639"/>
    </source>
</evidence>
<feature type="chain" id="PRO_5002637790" description="Peptidoglycan-binding LysM" evidence="1">
    <location>
        <begin position="21"/>
        <end position="254"/>
    </location>
</feature>
<proteinExistence type="predicted"/>
<feature type="signal peptide" evidence="1">
    <location>
        <begin position="1"/>
        <end position="20"/>
    </location>
</feature>
<dbReference type="KEGG" id="pin:Ping_2205"/>
<dbReference type="EMBL" id="CP000510">
    <property type="protein sequence ID" value="ABM03946.1"/>
    <property type="molecule type" value="Genomic_DNA"/>
</dbReference>
<keyword evidence="1" id="KW-0732">Signal</keyword>
<evidence type="ECO:0008006" key="4">
    <source>
        <dbReference type="Google" id="ProtNLM"/>
    </source>
</evidence>
<gene>
    <name evidence="2" type="ordered locus">Ping_2205</name>
</gene>
<accession>A1SWT1</accession>
<protein>
    <recommendedName>
        <fullName evidence="4">Peptidoglycan-binding LysM</fullName>
    </recommendedName>
</protein>
<organism evidence="2 3">
    <name type="scientific">Psychromonas ingrahamii (strain DSM 17664 / CCUG 51855 / 37)</name>
    <dbReference type="NCBI Taxonomy" id="357804"/>
    <lineage>
        <taxon>Bacteria</taxon>
        <taxon>Pseudomonadati</taxon>
        <taxon>Pseudomonadota</taxon>
        <taxon>Gammaproteobacteria</taxon>
        <taxon>Alteromonadales</taxon>
        <taxon>Psychromonadaceae</taxon>
        <taxon>Psychromonas</taxon>
    </lineage>
</organism>
<evidence type="ECO:0000256" key="1">
    <source>
        <dbReference type="SAM" id="SignalP"/>
    </source>
</evidence>
<dbReference type="HOGENOM" id="CLU_072067_0_0_6"/>
<dbReference type="Pfam" id="PF10972">
    <property type="entry name" value="CsiV"/>
    <property type="match status" value="1"/>
</dbReference>
<dbReference type="eggNOG" id="ENOG5032UIH">
    <property type="taxonomic scope" value="Bacteria"/>
</dbReference>
<sequence length="254" mass="28933">MNYKLFLPVILLCSSFSASAEERWFEIEVLLFQRNISLEKIGEKLSDDVIAVDTSSSTSMLKVNGSGEANPVIISAQQFDYNANNFILLNSSHLNLSAQRERLAAHAAFKPILHMAWQMPVKSNNSAKPIHLFGGENLGLGTQLGDKWAVDGNFEIYLDHYLYIDSQLIVRQKTMQEQIKQQTADVQNSSTLESENGVETISLKRESDTFENNQRMVIKEVMFDQKRRLRSEEIHYLDHPLMGIIVQIRKIEGK</sequence>
<keyword evidence="3" id="KW-1185">Reference proteome</keyword>